<dbReference type="KEGG" id="lamb:KBB96_00670"/>
<keyword evidence="1" id="KW-0472">Membrane</keyword>
<dbReference type="Proteomes" id="UP000676169">
    <property type="component" value="Chromosome"/>
</dbReference>
<protein>
    <submittedName>
        <fullName evidence="2">DUF2752 domain-containing protein</fullName>
    </submittedName>
</protein>
<organism evidence="2 3">
    <name type="scientific">Luteolibacter ambystomatis</name>
    <dbReference type="NCBI Taxonomy" id="2824561"/>
    <lineage>
        <taxon>Bacteria</taxon>
        <taxon>Pseudomonadati</taxon>
        <taxon>Verrucomicrobiota</taxon>
        <taxon>Verrucomicrobiia</taxon>
        <taxon>Verrucomicrobiales</taxon>
        <taxon>Verrucomicrobiaceae</taxon>
        <taxon>Luteolibacter</taxon>
    </lineage>
</organism>
<reference evidence="2" key="1">
    <citation type="submission" date="2021-04" db="EMBL/GenBank/DDBJ databases">
        <title>Luteolibacter sp. 32A isolated from the skin of an Anderson's salamander (Ambystoma andersonii).</title>
        <authorList>
            <person name="Spergser J."/>
            <person name="Busse H.-J."/>
        </authorList>
    </citation>
    <scope>NUCLEOTIDE SEQUENCE</scope>
    <source>
        <strain evidence="2">32A</strain>
    </source>
</reference>
<dbReference type="Pfam" id="PF10825">
    <property type="entry name" value="DUF2752"/>
    <property type="match status" value="1"/>
</dbReference>
<keyword evidence="1" id="KW-0812">Transmembrane</keyword>
<dbReference type="InterPro" id="IPR021215">
    <property type="entry name" value="DUF2752"/>
</dbReference>
<evidence type="ECO:0000256" key="1">
    <source>
        <dbReference type="SAM" id="Phobius"/>
    </source>
</evidence>
<gene>
    <name evidence="2" type="ORF">KBB96_00670</name>
</gene>
<dbReference type="EMBL" id="CP073100">
    <property type="protein sequence ID" value="QUE51425.1"/>
    <property type="molecule type" value="Genomic_DNA"/>
</dbReference>
<accession>A0A975G9W8</accession>
<keyword evidence="3" id="KW-1185">Reference proteome</keyword>
<evidence type="ECO:0000313" key="3">
    <source>
        <dbReference type="Proteomes" id="UP000676169"/>
    </source>
</evidence>
<keyword evidence="1" id="KW-1133">Transmembrane helix</keyword>
<proteinExistence type="predicted"/>
<sequence>MKIRWFLLIAVAVTLMAAAVLLYRTGPAGWPGCLFHQWTGFHCPGCGMTRATFALLHGDILKAFRYNPLGVVLFPIALIGVLLQAIGWANNRPPPIRWSAGSRGAFWIAVLVIAFWILRNLPWWPFTLLAPPV</sequence>
<evidence type="ECO:0000313" key="2">
    <source>
        <dbReference type="EMBL" id="QUE51425.1"/>
    </source>
</evidence>
<name>A0A975G9W8_9BACT</name>
<dbReference type="AlphaFoldDB" id="A0A975G9W8"/>
<feature type="transmembrane region" description="Helical" evidence="1">
    <location>
        <begin position="100"/>
        <end position="118"/>
    </location>
</feature>
<feature type="transmembrane region" description="Helical" evidence="1">
    <location>
        <begin position="69"/>
        <end position="88"/>
    </location>
</feature>